<feature type="transmembrane region" description="Helical" evidence="7">
    <location>
        <begin position="125"/>
        <end position="141"/>
    </location>
</feature>
<dbReference type="PANTHER" id="PTHR42920">
    <property type="entry name" value="OS03G0707200 PROTEIN-RELATED"/>
    <property type="match status" value="1"/>
</dbReference>
<comment type="caution">
    <text evidence="9">The sequence shown here is derived from an EMBL/GenBank/DDBJ whole genome shotgun (WGS) entry which is preliminary data.</text>
</comment>
<feature type="transmembrane region" description="Helical" evidence="7">
    <location>
        <begin position="273"/>
        <end position="289"/>
    </location>
</feature>
<evidence type="ECO:0000313" key="9">
    <source>
        <dbReference type="EMBL" id="MDQ0272046.1"/>
    </source>
</evidence>
<dbReference type="InterPro" id="IPR051258">
    <property type="entry name" value="Diverse_Substrate_Transporter"/>
</dbReference>
<keyword evidence="5 7" id="KW-1133">Transmembrane helix</keyword>
<keyword evidence="6 7" id="KW-0472">Membrane</keyword>
<dbReference type="Pfam" id="PF00892">
    <property type="entry name" value="EamA"/>
    <property type="match status" value="2"/>
</dbReference>
<comment type="similarity">
    <text evidence="2">Belongs to the EamA transporter family.</text>
</comment>
<keyword evidence="4 7" id="KW-0812">Transmembrane</keyword>
<feature type="transmembrane region" description="Helical" evidence="7">
    <location>
        <begin position="12"/>
        <end position="33"/>
    </location>
</feature>
<feature type="transmembrane region" description="Helical" evidence="7">
    <location>
        <begin position="248"/>
        <end position="267"/>
    </location>
</feature>
<feature type="transmembrane region" description="Helical" evidence="7">
    <location>
        <begin position="153"/>
        <end position="172"/>
    </location>
</feature>
<feature type="transmembrane region" description="Helical" evidence="7">
    <location>
        <begin position="99"/>
        <end position="118"/>
    </location>
</feature>
<feature type="transmembrane region" description="Helical" evidence="7">
    <location>
        <begin position="218"/>
        <end position="236"/>
    </location>
</feature>
<dbReference type="RefSeq" id="WP_307477361.1">
    <property type="nucleotide sequence ID" value="NZ_JAUSUB010000019.1"/>
</dbReference>
<dbReference type="SUPFAM" id="SSF103481">
    <property type="entry name" value="Multidrug resistance efflux transporter EmrE"/>
    <property type="match status" value="2"/>
</dbReference>
<feature type="transmembrane region" description="Helical" evidence="7">
    <location>
        <begin position="179"/>
        <end position="198"/>
    </location>
</feature>
<evidence type="ECO:0000259" key="8">
    <source>
        <dbReference type="Pfam" id="PF00892"/>
    </source>
</evidence>
<feature type="transmembrane region" description="Helical" evidence="7">
    <location>
        <begin position="39"/>
        <end position="57"/>
    </location>
</feature>
<protein>
    <submittedName>
        <fullName evidence="9">Drug/metabolite transporter (DMT)-like permease</fullName>
    </submittedName>
</protein>
<keyword evidence="10" id="KW-1185">Reference proteome</keyword>
<evidence type="ECO:0000256" key="3">
    <source>
        <dbReference type="ARBA" id="ARBA00022475"/>
    </source>
</evidence>
<evidence type="ECO:0000256" key="5">
    <source>
        <dbReference type="ARBA" id="ARBA00022989"/>
    </source>
</evidence>
<feature type="domain" description="EamA" evidence="8">
    <location>
        <begin position="151"/>
        <end position="288"/>
    </location>
</feature>
<comment type="subcellular location">
    <subcellularLocation>
        <location evidence="1">Cell membrane</location>
        <topology evidence="1">Multi-pass membrane protein</topology>
    </subcellularLocation>
</comment>
<dbReference type="PANTHER" id="PTHR42920:SF5">
    <property type="entry name" value="EAMA DOMAIN-CONTAINING PROTEIN"/>
    <property type="match status" value="1"/>
</dbReference>
<name>A0ABU0AMR6_9BACI</name>
<dbReference type="InterPro" id="IPR037185">
    <property type="entry name" value="EmrE-like"/>
</dbReference>
<feature type="transmembrane region" description="Helical" evidence="7">
    <location>
        <begin position="69"/>
        <end position="93"/>
    </location>
</feature>
<evidence type="ECO:0000256" key="6">
    <source>
        <dbReference type="ARBA" id="ARBA00023136"/>
    </source>
</evidence>
<evidence type="ECO:0000256" key="4">
    <source>
        <dbReference type="ARBA" id="ARBA00022692"/>
    </source>
</evidence>
<proteinExistence type="inferred from homology"/>
<sequence>MKKTAFIADISLLLVALIWGVTFVIVQNALAFLEPFSFNGFRFLIAAFLLGGWLILFKRKQLQHLNKKALFSGILIGIWLFIGYAFQTLGLLYTSSSKAGFITGLSVILVPLIAFLFIKVKIGRKAVIGVSIATFGLYLLAMTDAVSLNQGDAYVFICAFGFALHIIFTGKYANKYPALLLTVIQITTVAVLSIFFAFLLEDLHSAINPEILFSKEVAAGLIITSVFATALAFFAQTHYQQFTTPTRVALIFAMEPVFAAITGFIWANDRLSYSAALGCLFIFAGMVFAEMPDKKLRKATAA</sequence>
<organism evidence="9 10">
    <name type="scientific">Cytobacillus purgationiresistens</name>
    <dbReference type="NCBI Taxonomy" id="863449"/>
    <lineage>
        <taxon>Bacteria</taxon>
        <taxon>Bacillati</taxon>
        <taxon>Bacillota</taxon>
        <taxon>Bacilli</taxon>
        <taxon>Bacillales</taxon>
        <taxon>Bacillaceae</taxon>
        <taxon>Cytobacillus</taxon>
    </lineage>
</organism>
<keyword evidence="3" id="KW-1003">Cell membrane</keyword>
<dbReference type="EMBL" id="JAUSUB010000019">
    <property type="protein sequence ID" value="MDQ0272046.1"/>
    <property type="molecule type" value="Genomic_DNA"/>
</dbReference>
<evidence type="ECO:0000256" key="2">
    <source>
        <dbReference type="ARBA" id="ARBA00007362"/>
    </source>
</evidence>
<feature type="domain" description="EamA" evidence="8">
    <location>
        <begin position="8"/>
        <end position="141"/>
    </location>
</feature>
<evidence type="ECO:0000256" key="7">
    <source>
        <dbReference type="SAM" id="Phobius"/>
    </source>
</evidence>
<gene>
    <name evidence="9" type="ORF">J2S17_003938</name>
</gene>
<evidence type="ECO:0000313" key="10">
    <source>
        <dbReference type="Proteomes" id="UP001238088"/>
    </source>
</evidence>
<evidence type="ECO:0000256" key="1">
    <source>
        <dbReference type="ARBA" id="ARBA00004651"/>
    </source>
</evidence>
<dbReference type="Proteomes" id="UP001238088">
    <property type="component" value="Unassembled WGS sequence"/>
</dbReference>
<accession>A0ABU0AMR6</accession>
<dbReference type="InterPro" id="IPR000620">
    <property type="entry name" value="EamA_dom"/>
</dbReference>
<reference evidence="9 10" key="1">
    <citation type="submission" date="2023-07" db="EMBL/GenBank/DDBJ databases">
        <title>Genomic Encyclopedia of Type Strains, Phase IV (KMG-IV): sequencing the most valuable type-strain genomes for metagenomic binning, comparative biology and taxonomic classification.</title>
        <authorList>
            <person name="Goeker M."/>
        </authorList>
    </citation>
    <scope>NUCLEOTIDE SEQUENCE [LARGE SCALE GENOMIC DNA]</scope>
    <source>
        <strain evidence="9 10">DSM 23494</strain>
    </source>
</reference>